<dbReference type="InterPro" id="IPR023753">
    <property type="entry name" value="FAD/NAD-binding_dom"/>
</dbReference>
<dbReference type="PANTHER" id="PTHR43706:SF13">
    <property type="entry name" value="NADH DEHYDROGENASE-RELATED"/>
    <property type="match status" value="1"/>
</dbReference>
<evidence type="ECO:0000256" key="4">
    <source>
        <dbReference type="ARBA" id="ARBA00023002"/>
    </source>
</evidence>
<dbReference type="GO" id="GO:0003954">
    <property type="term" value="F:NADH dehydrogenase activity"/>
    <property type="evidence" value="ECO:0007669"/>
    <property type="project" value="InterPro"/>
</dbReference>
<evidence type="ECO:0000313" key="8">
    <source>
        <dbReference type="EMBL" id="CCI41562.1"/>
    </source>
</evidence>
<evidence type="ECO:0000256" key="1">
    <source>
        <dbReference type="ARBA" id="ARBA00005272"/>
    </source>
</evidence>
<evidence type="ECO:0000256" key="3">
    <source>
        <dbReference type="ARBA" id="ARBA00022827"/>
    </source>
</evidence>
<gene>
    <name evidence="8" type="ORF">BN9_023460</name>
</gene>
<dbReference type="InParanoid" id="A0A024G4G5"/>
<evidence type="ECO:0000256" key="5">
    <source>
        <dbReference type="ARBA" id="ARBA00023027"/>
    </source>
</evidence>
<dbReference type="EMBL" id="CAIX01000021">
    <property type="protein sequence ID" value="CCI41562.1"/>
    <property type="molecule type" value="Genomic_DNA"/>
</dbReference>
<keyword evidence="9" id="KW-1185">Reference proteome</keyword>
<keyword evidence="4" id="KW-0560">Oxidoreductase</keyword>
<proteinExistence type="inferred from homology"/>
<dbReference type="PRINTS" id="PR00368">
    <property type="entry name" value="FADPNR"/>
</dbReference>
<comment type="similarity">
    <text evidence="1">Belongs to the NADH dehydrogenase family.</text>
</comment>
<dbReference type="STRING" id="65357.A0A024G4G5"/>
<dbReference type="Pfam" id="PF22366">
    <property type="entry name" value="NDH2_C"/>
    <property type="match status" value="1"/>
</dbReference>
<dbReference type="Proteomes" id="UP000053237">
    <property type="component" value="Unassembled WGS sequence"/>
</dbReference>
<dbReference type="InterPro" id="IPR054585">
    <property type="entry name" value="NDH2-like_C"/>
</dbReference>
<dbReference type="InterPro" id="IPR036188">
    <property type="entry name" value="FAD/NAD-bd_sf"/>
</dbReference>
<dbReference type="OrthoDB" id="3244603at2759"/>
<feature type="domain" description="External alternative NADH-ubiquinone oxidoreductase-like C-terminal" evidence="7">
    <location>
        <begin position="413"/>
        <end position="480"/>
    </location>
</feature>
<sequence length="484" mass="54415">MNAMIFQKLVARTSRLQRWRALSTESSSIMGDEALNNYSSNYKLVIIGSGWAGYKFFHECRKHRREIEKSVKNAVDVVIISKRNHFLYTPLLASTTVGTLEFRSIVEPIRDNHLRHEEDFLVANVRSIDPIQKKVGLQSELNNHTYNIHYDTLVIACGAQPVTFGLPGVERHAFFLKELHHARAIRMRILENFELSTQPGITEEEKSRLLHFVVVGGGPTGVEFCGELNDFLVQDLARLYPLASKYVVISLVDSGEILTGFDQHLRDFALRKLSSRATLRLVKDNCKEVLEDGVILKSGTRIPCGLVVWTAGVGPNELTKSLNICDKSSRGNILTNEYCQVLGVPQVENESIFGLAMKSNVFSIGDCAEIVDSPLPATAQKAQGQAIYLSQLLRQSLSSGKDGHVAPYHFQSRGMMAYLGSYEGLFELKSRKHPDGVLARASGWKAWFIWRSAYLTQLGSWRLRMQVPLDWLKAMIVGRDVSRF</sequence>
<dbReference type="FunCoup" id="A0A024G4G5">
    <property type="interactions" value="59"/>
</dbReference>
<reference evidence="8 9" key="1">
    <citation type="submission" date="2012-05" db="EMBL/GenBank/DDBJ databases">
        <title>Recombination and specialization in a pathogen metapopulation.</title>
        <authorList>
            <person name="Gardiner A."/>
            <person name="Kemen E."/>
            <person name="Schultz-Larsen T."/>
            <person name="MacLean D."/>
            <person name="Van Oosterhout C."/>
            <person name="Jones J.D.G."/>
        </authorList>
    </citation>
    <scope>NUCLEOTIDE SEQUENCE [LARGE SCALE GENOMIC DNA]</scope>
    <source>
        <strain evidence="8 9">Ac Nc2</strain>
    </source>
</reference>
<keyword evidence="5" id="KW-0520">NAD</keyword>
<dbReference type="SUPFAM" id="SSF51905">
    <property type="entry name" value="FAD/NAD(P)-binding domain"/>
    <property type="match status" value="2"/>
</dbReference>
<dbReference type="Gene3D" id="3.50.50.100">
    <property type="match status" value="1"/>
</dbReference>
<evidence type="ECO:0000313" key="9">
    <source>
        <dbReference type="Proteomes" id="UP000053237"/>
    </source>
</evidence>
<dbReference type="InterPro" id="IPR045024">
    <property type="entry name" value="NDH-2"/>
</dbReference>
<comment type="caution">
    <text evidence="8">The sequence shown here is derived from an EMBL/GenBank/DDBJ whole genome shotgun (WGS) entry which is preliminary data.</text>
</comment>
<keyword evidence="3" id="KW-0274">FAD</keyword>
<feature type="domain" description="FAD/NAD(P)-binding" evidence="6">
    <location>
        <begin position="42"/>
        <end position="386"/>
    </location>
</feature>
<accession>A0A024G4G5</accession>
<dbReference type="PANTHER" id="PTHR43706">
    <property type="entry name" value="NADH DEHYDROGENASE"/>
    <property type="match status" value="1"/>
</dbReference>
<keyword evidence="2" id="KW-0285">Flavoprotein</keyword>
<dbReference type="GO" id="GO:0005739">
    <property type="term" value="C:mitochondrion"/>
    <property type="evidence" value="ECO:0007669"/>
    <property type="project" value="TreeGrafter"/>
</dbReference>
<evidence type="ECO:0000259" key="6">
    <source>
        <dbReference type="Pfam" id="PF07992"/>
    </source>
</evidence>
<dbReference type="Pfam" id="PF07992">
    <property type="entry name" value="Pyr_redox_2"/>
    <property type="match status" value="1"/>
</dbReference>
<organism evidence="8 9">
    <name type="scientific">Albugo candida</name>
    <dbReference type="NCBI Taxonomy" id="65357"/>
    <lineage>
        <taxon>Eukaryota</taxon>
        <taxon>Sar</taxon>
        <taxon>Stramenopiles</taxon>
        <taxon>Oomycota</taxon>
        <taxon>Peronosporomycetes</taxon>
        <taxon>Albuginales</taxon>
        <taxon>Albuginaceae</taxon>
        <taxon>Albugo</taxon>
    </lineage>
</organism>
<name>A0A024G4G5_9STRA</name>
<protein>
    <submittedName>
        <fullName evidence="8">Uncharacterized protein</fullName>
    </submittedName>
</protein>
<evidence type="ECO:0000256" key="2">
    <source>
        <dbReference type="ARBA" id="ARBA00022630"/>
    </source>
</evidence>
<dbReference type="AlphaFoldDB" id="A0A024G4G5"/>
<evidence type="ECO:0000259" key="7">
    <source>
        <dbReference type="Pfam" id="PF22366"/>
    </source>
</evidence>